<dbReference type="InterPro" id="IPR051542">
    <property type="entry name" value="Hydrogenase_cytochrome"/>
</dbReference>
<gene>
    <name evidence="8" type="ORF">I2488_00050</name>
</gene>
<comment type="caution">
    <text evidence="8">The sequence shown here is derived from an EMBL/GenBank/DDBJ whole genome shotgun (WGS) entry which is preliminary data.</text>
</comment>
<keyword evidence="4 6" id="KW-1133">Transmembrane helix</keyword>
<evidence type="ECO:0000259" key="7">
    <source>
        <dbReference type="Pfam" id="PF01292"/>
    </source>
</evidence>
<dbReference type="PANTHER" id="PTHR30485:SF2">
    <property type="entry name" value="BLL0597 PROTEIN"/>
    <property type="match status" value="1"/>
</dbReference>
<evidence type="ECO:0000256" key="2">
    <source>
        <dbReference type="ARBA" id="ARBA00022475"/>
    </source>
</evidence>
<accession>A0ABS0HAS4</accession>
<evidence type="ECO:0000256" key="5">
    <source>
        <dbReference type="ARBA" id="ARBA00023136"/>
    </source>
</evidence>
<dbReference type="SUPFAM" id="SSF81342">
    <property type="entry name" value="Transmembrane di-heme cytochromes"/>
    <property type="match status" value="1"/>
</dbReference>
<evidence type="ECO:0000256" key="6">
    <source>
        <dbReference type="SAM" id="Phobius"/>
    </source>
</evidence>
<feature type="transmembrane region" description="Helical" evidence="6">
    <location>
        <begin position="145"/>
        <end position="167"/>
    </location>
</feature>
<dbReference type="InterPro" id="IPR011577">
    <property type="entry name" value="Cyt_b561_bac/Ni-Hgenase"/>
</dbReference>
<feature type="domain" description="Cytochrome b561 bacterial/Ni-hydrogenase" evidence="7">
    <location>
        <begin position="7"/>
        <end position="179"/>
    </location>
</feature>
<evidence type="ECO:0000256" key="1">
    <source>
        <dbReference type="ARBA" id="ARBA00004651"/>
    </source>
</evidence>
<dbReference type="Proteomes" id="UP000600799">
    <property type="component" value="Unassembled WGS sequence"/>
</dbReference>
<keyword evidence="9" id="KW-1185">Reference proteome</keyword>
<dbReference type="EMBL" id="JADQDC010000001">
    <property type="protein sequence ID" value="MBF9149380.1"/>
    <property type="molecule type" value="Genomic_DNA"/>
</dbReference>
<keyword evidence="3 6" id="KW-0812">Transmembrane</keyword>
<sequence>MAEKVRVWDVPVRLFHWSLLGLFAFSWWSGENGAMDWHRRSGLAILALLLFRLFWGLAGSRTARFASFLKGPREVLAYARKAGDEHPTDGHNPLGGWSVAALLLVLLTLAGAGLFAVNADGREAGPLAGYLSHGAARAAAQLHEAAFKVALAVIGVHVSAIGFYQFLVGRDLIGPMITGRRDRAPGEAVDDIAWSPLRAVGGAAVVAAVVWVIAMV</sequence>
<dbReference type="InterPro" id="IPR016174">
    <property type="entry name" value="Di-haem_cyt_TM"/>
</dbReference>
<proteinExistence type="predicted"/>
<feature type="transmembrane region" description="Helical" evidence="6">
    <location>
        <begin position="42"/>
        <end position="58"/>
    </location>
</feature>
<feature type="transmembrane region" description="Helical" evidence="6">
    <location>
        <begin position="14"/>
        <end position="30"/>
    </location>
</feature>
<feature type="transmembrane region" description="Helical" evidence="6">
    <location>
        <begin position="192"/>
        <end position="214"/>
    </location>
</feature>
<feature type="transmembrane region" description="Helical" evidence="6">
    <location>
        <begin position="94"/>
        <end position="117"/>
    </location>
</feature>
<organism evidence="8 9">
    <name type="scientific">Novosphingobium jiangmenense</name>
    <dbReference type="NCBI Taxonomy" id="2791981"/>
    <lineage>
        <taxon>Bacteria</taxon>
        <taxon>Pseudomonadati</taxon>
        <taxon>Pseudomonadota</taxon>
        <taxon>Alphaproteobacteria</taxon>
        <taxon>Sphingomonadales</taxon>
        <taxon>Sphingomonadaceae</taxon>
        <taxon>Novosphingobium</taxon>
    </lineage>
</organism>
<evidence type="ECO:0000256" key="3">
    <source>
        <dbReference type="ARBA" id="ARBA00022692"/>
    </source>
</evidence>
<keyword evidence="5 6" id="KW-0472">Membrane</keyword>
<dbReference type="Gene3D" id="1.20.950.20">
    <property type="entry name" value="Transmembrane di-heme cytochromes, Chain C"/>
    <property type="match status" value="1"/>
</dbReference>
<dbReference type="PANTHER" id="PTHR30485">
    <property type="entry name" value="NI/FE-HYDROGENASE 1 B-TYPE CYTOCHROME SUBUNIT"/>
    <property type="match status" value="1"/>
</dbReference>
<dbReference type="Pfam" id="PF01292">
    <property type="entry name" value="Ni_hydr_CYTB"/>
    <property type="match status" value="1"/>
</dbReference>
<keyword evidence="2" id="KW-1003">Cell membrane</keyword>
<evidence type="ECO:0000256" key="4">
    <source>
        <dbReference type="ARBA" id="ARBA00022989"/>
    </source>
</evidence>
<protein>
    <submittedName>
        <fullName evidence="8">Cytochrome b/b6 domain-containing protein</fullName>
    </submittedName>
</protein>
<evidence type="ECO:0000313" key="9">
    <source>
        <dbReference type="Proteomes" id="UP000600799"/>
    </source>
</evidence>
<name>A0ABS0HAS4_9SPHN</name>
<comment type="subcellular location">
    <subcellularLocation>
        <location evidence="1">Cell membrane</location>
        <topology evidence="1">Multi-pass membrane protein</topology>
    </subcellularLocation>
</comment>
<evidence type="ECO:0000313" key="8">
    <source>
        <dbReference type="EMBL" id="MBF9149380.1"/>
    </source>
</evidence>
<dbReference type="RefSeq" id="WP_196273767.1">
    <property type="nucleotide sequence ID" value="NZ_JADQDC010000001.1"/>
</dbReference>
<reference evidence="8 9" key="1">
    <citation type="submission" date="2020-11" db="EMBL/GenBank/DDBJ databases">
        <title>The genome sequence of Novosphingobium sp. 1Y9A.</title>
        <authorList>
            <person name="Liu Y."/>
        </authorList>
    </citation>
    <scope>NUCLEOTIDE SEQUENCE [LARGE SCALE GENOMIC DNA]</scope>
    <source>
        <strain evidence="8 9">1Y9A</strain>
    </source>
</reference>